<reference evidence="8" key="3">
    <citation type="submission" date="2025-09" db="UniProtKB">
        <authorList>
            <consortium name="Ensembl"/>
        </authorList>
    </citation>
    <scope>IDENTIFICATION</scope>
</reference>
<evidence type="ECO:0000256" key="4">
    <source>
        <dbReference type="ARBA" id="ARBA00038223"/>
    </source>
</evidence>
<evidence type="ECO:0000256" key="2">
    <source>
        <dbReference type="ARBA" id="ARBA00022490"/>
    </source>
</evidence>
<keyword evidence="3" id="KW-1015">Disulfide bond</keyword>
<name>H3CPN3_TETNG</name>
<evidence type="ECO:0000256" key="1">
    <source>
        <dbReference type="ARBA" id="ARBA00004496"/>
    </source>
</evidence>
<keyword evidence="2" id="KW-0963">Cytoplasm</keyword>
<dbReference type="Proteomes" id="UP000007303">
    <property type="component" value="Unassembled WGS sequence"/>
</dbReference>
<organism evidence="8 9">
    <name type="scientific">Tetraodon nigroviridis</name>
    <name type="common">Spotted green pufferfish</name>
    <name type="synonym">Chelonodon nigroviridis</name>
    <dbReference type="NCBI Taxonomy" id="99883"/>
    <lineage>
        <taxon>Eukaryota</taxon>
        <taxon>Metazoa</taxon>
        <taxon>Chordata</taxon>
        <taxon>Craniata</taxon>
        <taxon>Vertebrata</taxon>
        <taxon>Euteleostomi</taxon>
        <taxon>Actinopterygii</taxon>
        <taxon>Neopterygii</taxon>
        <taxon>Teleostei</taxon>
        <taxon>Neoteleostei</taxon>
        <taxon>Acanthomorphata</taxon>
        <taxon>Eupercaria</taxon>
        <taxon>Tetraodontiformes</taxon>
        <taxon>Tetradontoidea</taxon>
        <taxon>Tetraodontidae</taxon>
        <taxon>Tetraodon</taxon>
    </lineage>
</organism>
<dbReference type="Ensembl" id="ENSTNIT00000010397.1">
    <property type="protein sequence ID" value="ENSTNIP00000010216.1"/>
    <property type="gene ID" value="ENSTNIG00000007410.1"/>
</dbReference>
<evidence type="ECO:0000259" key="7">
    <source>
        <dbReference type="Pfam" id="PF06747"/>
    </source>
</evidence>
<comment type="similarity">
    <text evidence="4">Belongs to the COX19 family.</text>
</comment>
<dbReference type="Pfam" id="PF06747">
    <property type="entry name" value="CHCH"/>
    <property type="match status" value="1"/>
</dbReference>
<proteinExistence type="inferred from homology"/>
<reference evidence="8" key="2">
    <citation type="submission" date="2025-08" db="UniProtKB">
        <authorList>
            <consortium name="Ensembl"/>
        </authorList>
    </citation>
    <scope>IDENTIFICATION</scope>
</reference>
<accession>H3CPN3</accession>
<dbReference type="GO" id="GO:0005758">
    <property type="term" value="C:mitochondrial intermembrane space"/>
    <property type="evidence" value="ECO:0007669"/>
    <property type="project" value="TreeGrafter"/>
</dbReference>
<evidence type="ECO:0000313" key="8">
    <source>
        <dbReference type="Ensembl" id="ENSTNIP00000010216.1"/>
    </source>
</evidence>
<feature type="compositionally biased region" description="Polar residues" evidence="6">
    <location>
        <begin position="1"/>
        <end position="12"/>
    </location>
</feature>
<dbReference type="PANTHER" id="PTHR21107">
    <property type="entry name" value="CYTOCHROME C OXIDASE ASSEMBLY PROTEIN COX19"/>
    <property type="match status" value="1"/>
</dbReference>
<dbReference type="InParanoid" id="H3CPN3"/>
<evidence type="ECO:0000256" key="3">
    <source>
        <dbReference type="ARBA" id="ARBA00023157"/>
    </source>
</evidence>
<dbReference type="HOGENOM" id="CLU_141947_5_0_1"/>
<dbReference type="TCDB" id="8.A.239.1.2">
    <property type="family name" value="the cox19 assembly protein (cox19) family"/>
</dbReference>
<dbReference type="OMA" id="GTNDEAC"/>
<evidence type="ECO:0000256" key="5">
    <source>
        <dbReference type="ARBA" id="ARBA00039385"/>
    </source>
</evidence>
<evidence type="ECO:0000313" key="9">
    <source>
        <dbReference type="Proteomes" id="UP000007303"/>
    </source>
</evidence>
<dbReference type="InterPro" id="IPR010625">
    <property type="entry name" value="CHCH"/>
</dbReference>
<dbReference type="InterPro" id="IPR051383">
    <property type="entry name" value="COX19"/>
</dbReference>
<dbReference type="GO" id="GO:0033617">
    <property type="term" value="P:mitochondrial respiratory chain complex IV assembly"/>
    <property type="evidence" value="ECO:0007669"/>
    <property type="project" value="TreeGrafter"/>
</dbReference>
<dbReference type="SUPFAM" id="SSF47072">
    <property type="entry name" value="Cysteine alpha-hairpin motif"/>
    <property type="match status" value="1"/>
</dbReference>
<feature type="region of interest" description="Disordered" evidence="6">
    <location>
        <begin position="1"/>
        <end position="23"/>
    </location>
</feature>
<dbReference type="STRING" id="99883.ENSTNIP00000010216"/>
<dbReference type="PANTHER" id="PTHR21107:SF2">
    <property type="entry name" value="CYTOCHROME C OXIDASE ASSEMBLY PROTEIN COX19"/>
    <property type="match status" value="1"/>
</dbReference>
<comment type="subcellular location">
    <subcellularLocation>
        <location evidence="1">Cytoplasm</location>
    </subcellularLocation>
</comment>
<dbReference type="PROSITE" id="PS51808">
    <property type="entry name" value="CHCH"/>
    <property type="match status" value="1"/>
</dbReference>
<feature type="domain" description="CHCH" evidence="7">
    <location>
        <begin position="30"/>
        <end position="63"/>
    </location>
</feature>
<reference evidence="9" key="1">
    <citation type="journal article" date="2004" name="Nature">
        <title>Genome duplication in the teleost fish Tetraodon nigroviridis reveals the early vertebrate proto-karyotype.</title>
        <authorList>
            <person name="Jaillon O."/>
            <person name="Aury J.-M."/>
            <person name="Brunet F."/>
            <person name="Petit J.-L."/>
            <person name="Stange-Thomann N."/>
            <person name="Mauceli E."/>
            <person name="Bouneau L."/>
            <person name="Fischer C."/>
            <person name="Ozouf-Costaz C."/>
            <person name="Bernot A."/>
            <person name="Nicaud S."/>
            <person name="Jaffe D."/>
            <person name="Fisher S."/>
            <person name="Lutfalla G."/>
            <person name="Dossat C."/>
            <person name="Segurens B."/>
            <person name="Dasilva C."/>
            <person name="Salanoubat M."/>
            <person name="Levy M."/>
            <person name="Boudet N."/>
            <person name="Castellano S."/>
            <person name="Anthouard V."/>
            <person name="Jubin C."/>
            <person name="Castelli V."/>
            <person name="Katinka M."/>
            <person name="Vacherie B."/>
            <person name="Biemont C."/>
            <person name="Skalli Z."/>
            <person name="Cattolico L."/>
            <person name="Poulain J."/>
            <person name="De Berardinis V."/>
            <person name="Cruaud C."/>
            <person name="Duprat S."/>
            <person name="Brottier P."/>
            <person name="Coutanceau J.-P."/>
            <person name="Gouzy J."/>
            <person name="Parra G."/>
            <person name="Lardier G."/>
            <person name="Chapple C."/>
            <person name="McKernan K.J."/>
            <person name="McEwan P."/>
            <person name="Bosak S."/>
            <person name="Kellis M."/>
            <person name="Volff J.-N."/>
            <person name="Guigo R."/>
            <person name="Zody M.C."/>
            <person name="Mesirov J."/>
            <person name="Lindblad-Toh K."/>
            <person name="Birren B."/>
            <person name="Nusbaum C."/>
            <person name="Kahn D."/>
            <person name="Robinson-Rechavi M."/>
            <person name="Laudet V."/>
            <person name="Schachter V."/>
            <person name="Quetier F."/>
            <person name="Saurin W."/>
            <person name="Scarpelli C."/>
            <person name="Wincker P."/>
            <person name="Lander E.S."/>
            <person name="Weissenbach J."/>
            <person name="Roest Crollius H."/>
        </authorList>
    </citation>
    <scope>NUCLEOTIDE SEQUENCE [LARGE SCALE GENOMIC DNA]</scope>
</reference>
<dbReference type="AlphaFoldDB" id="H3CPN3"/>
<dbReference type="GeneTree" id="ENSGT00390000016895"/>
<sequence length="95" mass="11051">MSTAMNFSSKSFQPRPPDKGSFPLDHFGECTAFKERFMACLREKGFDNSKCRMQSKEYLECRMDRQLMTKEPLEKLGFKDLKEPFPKQADGKTNV</sequence>
<dbReference type="FunCoup" id="H3CPN3">
    <property type="interactions" value="859"/>
</dbReference>
<keyword evidence="9" id="KW-1185">Reference proteome</keyword>
<evidence type="ECO:0000256" key="6">
    <source>
        <dbReference type="SAM" id="MobiDB-lite"/>
    </source>
</evidence>
<dbReference type="InterPro" id="IPR009069">
    <property type="entry name" value="Cys_alpha_HP_mot_SF"/>
</dbReference>
<protein>
    <recommendedName>
        <fullName evidence="5">Cytochrome c oxidase assembly protein COX19</fullName>
    </recommendedName>
</protein>